<dbReference type="InterPro" id="IPR001173">
    <property type="entry name" value="Glyco_trans_2-like"/>
</dbReference>
<reference evidence="3 4" key="1">
    <citation type="journal article" date="2019" name="Emerg. Microbes Infect.">
        <title>Comprehensive subspecies identification of 175 nontuberculous mycobacteria species based on 7547 genomic profiles.</title>
        <authorList>
            <person name="Matsumoto Y."/>
            <person name="Kinjo T."/>
            <person name="Motooka D."/>
            <person name="Nabeya D."/>
            <person name="Jung N."/>
            <person name="Uechi K."/>
            <person name="Horii T."/>
            <person name="Iida T."/>
            <person name="Fujita J."/>
            <person name="Nakamura S."/>
        </authorList>
    </citation>
    <scope>NUCLEOTIDE SEQUENCE [LARGE SCALE GENOMIC DNA]</scope>
    <source>
        <strain evidence="3 4">JCM 6375</strain>
    </source>
</reference>
<organism evidence="3 4">
    <name type="scientific">Mycolicibacterium moriokaense</name>
    <dbReference type="NCBI Taxonomy" id="39691"/>
    <lineage>
        <taxon>Bacteria</taxon>
        <taxon>Bacillati</taxon>
        <taxon>Actinomycetota</taxon>
        <taxon>Actinomycetes</taxon>
        <taxon>Mycobacteriales</taxon>
        <taxon>Mycobacteriaceae</taxon>
        <taxon>Mycolicibacterium</taxon>
    </lineage>
</organism>
<dbReference type="InterPro" id="IPR050834">
    <property type="entry name" value="Glycosyltransf_2"/>
</dbReference>
<gene>
    <name evidence="3" type="ORF">MMOR_50000</name>
</gene>
<feature type="region of interest" description="Disordered" evidence="1">
    <location>
        <begin position="329"/>
        <end position="349"/>
    </location>
</feature>
<dbReference type="RefSeq" id="WP_234810280.1">
    <property type="nucleotide sequence ID" value="NZ_AP022560.1"/>
</dbReference>
<sequence length="349" mass="38798">MVWSDGISAKGVLATPIDMQVDRDGGNARAMNGDNSPRRISAVIRALNEGKHIGRLLKGLDEQTVKPDEIIVVDSGSTDDTVAIAEAAGCKIVHIAKHEFSFGRALNRGCAAATGDILLFASAHVYPVYNTYVEHIVGAFEREGVVIAYGRQVGDERTKFSESRVMLKWFPNQNIWDQGHPFSNNANAAVLRSVWQETPYDETLTGLEDLDFAKKALDRGYKIAYVADAPVVHVHEETWSTIRNRYRREAMAYARIVKGSDMSLRRALSLAVTNIVSDYRVALKARLLRGNALSIPQFRLAQFIGAWQGFREPDHVSARLLERFYYPAEPESNESSPAPGRKIVYSDDS</sequence>
<dbReference type="Pfam" id="PF00535">
    <property type="entry name" value="Glycos_transf_2"/>
    <property type="match status" value="1"/>
</dbReference>
<evidence type="ECO:0000313" key="3">
    <source>
        <dbReference type="EMBL" id="BBX04064.1"/>
    </source>
</evidence>
<dbReference type="SUPFAM" id="SSF53448">
    <property type="entry name" value="Nucleotide-diphospho-sugar transferases"/>
    <property type="match status" value="1"/>
</dbReference>
<protein>
    <recommendedName>
        <fullName evidence="2">Glycosyltransferase 2-like domain-containing protein</fullName>
    </recommendedName>
</protein>
<name>A0AAD1HFK2_9MYCO</name>
<dbReference type="Proteomes" id="UP000466681">
    <property type="component" value="Chromosome"/>
</dbReference>
<dbReference type="InterPro" id="IPR029044">
    <property type="entry name" value="Nucleotide-diphossugar_trans"/>
</dbReference>
<keyword evidence="4" id="KW-1185">Reference proteome</keyword>
<dbReference type="PANTHER" id="PTHR43685">
    <property type="entry name" value="GLYCOSYLTRANSFERASE"/>
    <property type="match status" value="1"/>
</dbReference>
<feature type="domain" description="Glycosyltransferase 2-like" evidence="2">
    <location>
        <begin position="41"/>
        <end position="194"/>
    </location>
</feature>
<evidence type="ECO:0000313" key="4">
    <source>
        <dbReference type="Proteomes" id="UP000466681"/>
    </source>
</evidence>
<dbReference type="KEGG" id="mmor:MMOR_50000"/>
<evidence type="ECO:0000259" key="2">
    <source>
        <dbReference type="Pfam" id="PF00535"/>
    </source>
</evidence>
<dbReference type="PANTHER" id="PTHR43685:SF2">
    <property type="entry name" value="GLYCOSYLTRANSFERASE 2-LIKE DOMAIN-CONTAINING PROTEIN"/>
    <property type="match status" value="1"/>
</dbReference>
<evidence type="ECO:0000256" key="1">
    <source>
        <dbReference type="SAM" id="MobiDB-lite"/>
    </source>
</evidence>
<accession>A0AAD1HFK2</accession>
<dbReference type="EMBL" id="AP022560">
    <property type="protein sequence ID" value="BBX04064.1"/>
    <property type="molecule type" value="Genomic_DNA"/>
</dbReference>
<dbReference type="AlphaFoldDB" id="A0AAD1HFK2"/>
<dbReference type="Gene3D" id="3.90.550.10">
    <property type="entry name" value="Spore Coat Polysaccharide Biosynthesis Protein SpsA, Chain A"/>
    <property type="match status" value="1"/>
</dbReference>
<proteinExistence type="predicted"/>